<evidence type="ECO:0000313" key="2">
    <source>
        <dbReference type="EMBL" id="MCI66273.1"/>
    </source>
</evidence>
<dbReference type="AlphaFoldDB" id="A0A392TYL3"/>
<proteinExistence type="predicted"/>
<keyword evidence="3" id="KW-1185">Reference proteome</keyword>
<accession>A0A392TYL3</accession>
<sequence length="67" mass="7379">KYGFDNAVDQLKVLNPTTELNPEGLSMLKRVENGQIVIPPDYAQMEDEDDDQEDGDDQGESHGNDGA</sequence>
<feature type="region of interest" description="Disordered" evidence="1">
    <location>
        <begin position="40"/>
        <end position="67"/>
    </location>
</feature>
<organism evidence="2 3">
    <name type="scientific">Trifolium medium</name>
    <dbReference type="NCBI Taxonomy" id="97028"/>
    <lineage>
        <taxon>Eukaryota</taxon>
        <taxon>Viridiplantae</taxon>
        <taxon>Streptophyta</taxon>
        <taxon>Embryophyta</taxon>
        <taxon>Tracheophyta</taxon>
        <taxon>Spermatophyta</taxon>
        <taxon>Magnoliopsida</taxon>
        <taxon>eudicotyledons</taxon>
        <taxon>Gunneridae</taxon>
        <taxon>Pentapetalae</taxon>
        <taxon>rosids</taxon>
        <taxon>fabids</taxon>
        <taxon>Fabales</taxon>
        <taxon>Fabaceae</taxon>
        <taxon>Papilionoideae</taxon>
        <taxon>50 kb inversion clade</taxon>
        <taxon>NPAAA clade</taxon>
        <taxon>Hologalegina</taxon>
        <taxon>IRL clade</taxon>
        <taxon>Trifolieae</taxon>
        <taxon>Trifolium</taxon>
    </lineage>
</organism>
<feature type="compositionally biased region" description="Acidic residues" evidence="1">
    <location>
        <begin position="44"/>
        <end position="58"/>
    </location>
</feature>
<dbReference type="Proteomes" id="UP000265520">
    <property type="component" value="Unassembled WGS sequence"/>
</dbReference>
<dbReference type="EMBL" id="LXQA010692373">
    <property type="protein sequence ID" value="MCI66273.1"/>
    <property type="molecule type" value="Genomic_DNA"/>
</dbReference>
<reference evidence="2 3" key="1">
    <citation type="journal article" date="2018" name="Front. Plant Sci.">
        <title>Red Clover (Trifolium pratense) and Zigzag Clover (T. medium) - A Picture of Genomic Similarities and Differences.</title>
        <authorList>
            <person name="Dluhosova J."/>
            <person name="Istvanek J."/>
            <person name="Nedelnik J."/>
            <person name="Repkova J."/>
        </authorList>
    </citation>
    <scope>NUCLEOTIDE SEQUENCE [LARGE SCALE GENOMIC DNA]</scope>
    <source>
        <strain evidence="3">cv. 10/8</strain>
        <tissue evidence="2">Leaf</tissue>
    </source>
</reference>
<feature type="non-terminal residue" evidence="2">
    <location>
        <position position="1"/>
    </location>
</feature>
<evidence type="ECO:0000313" key="3">
    <source>
        <dbReference type="Proteomes" id="UP000265520"/>
    </source>
</evidence>
<protein>
    <submittedName>
        <fullName evidence="2">Uncharacterized protein</fullName>
    </submittedName>
</protein>
<name>A0A392TYL3_9FABA</name>
<evidence type="ECO:0000256" key="1">
    <source>
        <dbReference type="SAM" id="MobiDB-lite"/>
    </source>
</evidence>
<comment type="caution">
    <text evidence="2">The sequence shown here is derived from an EMBL/GenBank/DDBJ whole genome shotgun (WGS) entry which is preliminary data.</text>
</comment>